<comment type="caution">
    <text evidence="1">The sequence shown here is derived from an EMBL/GenBank/DDBJ whole genome shotgun (WGS) entry which is preliminary data.</text>
</comment>
<reference evidence="1 2" key="1">
    <citation type="submission" date="2014-11" db="EMBL/GenBank/DDBJ databases">
        <title>Genetic blueprint of the zoonotic pathogen Toxocara canis.</title>
        <authorList>
            <person name="Zhu X.-Q."/>
            <person name="Korhonen P.K."/>
            <person name="Cai H."/>
            <person name="Young N.D."/>
            <person name="Nejsum P."/>
            <person name="von Samson-Himmelstjerna G."/>
            <person name="Boag P.R."/>
            <person name="Tan P."/>
            <person name="Li Q."/>
            <person name="Min J."/>
            <person name="Yang Y."/>
            <person name="Wang X."/>
            <person name="Fang X."/>
            <person name="Hall R.S."/>
            <person name="Hofmann A."/>
            <person name="Sternberg P.W."/>
            <person name="Jex A.R."/>
            <person name="Gasser R.B."/>
        </authorList>
    </citation>
    <scope>NUCLEOTIDE SEQUENCE [LARGE SCALE GENOMIC DNA]</scope>
    <source>
        <strain evidence="1">PN_DK_2014</strain>
    </source>
</reference>
<accession>A0A0B2US74</accession>
<organism evidence="1 2">
    <name type="scientific">Toxocara canis</name>
    <name type="common">Canine roundworm</name>
    <dbReference type="NCBI Taxonomy" id="6265"/>
    <lineage>
        <taxon>Eukaryota</taxon>
        <taxon>Metazoa</taxon>
        <taxon>Ecdysozoa</taxon>
        <taxon>Nematoda</taxon>
        <taxon>Chromadorea</taxon>
        <taxon>Rhabditida</taxon>
        <taxon>Spirurina</taxon>
        <taxon>Ascaridomorpha</taxon>
        <taxon>Ascaridoidea</taxon>
        <taxon>Toxocaridae</taxon>
        <taxon>Toxocara</taxon>
    </lineage>
</organism>
<name>A0A0B2US74_TOXCA</name>
<dbReference type="AlphaFoldDB" id="A0A0B2US74"/>
<sequence>ELLWLASDYIGEVYPEITKSFTRYLCEEHNETDLYEANSASGLHRISQFIETRRRRTSHVPSIDRASVCHPLRLFRLNSPTFSCKCPARYEKSFITATGIDGTVALTLVKSAHC</sequence>
<evidence type="ECO:0000313" key="2">
    <source>
        <dbReference type="Proteomes" id="UP000031036"/>
    </source>
</evidence>
<evidence type="ECO:0000313" key="1">
    <source>
        <dbReference type="EMBL" id="KHN72104.1"/>
    </source>
</evidence>
<dbReference type="EMBL" id="JPKZ01003311">
    <property type="protein sequence ID" value="KHN72104.1"/>
    <property type="molecule type" value="Genomic_DNA"/>
</dbReference>
<dbReference type="Proteomes" id="UP000031036">
    <property type="component" value="Unassembled WGS sequence"/>
</dbReference>
<gene>
    <name evidence="1" type="ORF">Tcan_09060</name>
</gene>
<protein>
    <submittedName>
        <fullName evidence="1">Uncharacterized protein</fullName>
    </submittedName>
</protein>
<feature type="non-terminal residue" evidence="1">
    <location>
        <position position="1"/>
    </location>
</feature>
<keyword evidence="2" id="KW-1185">Reference proteome</keyword>
<proteinExistence type="predicted"/>